<organism evidence="1">
    <name type="scientific">uncultured Caudovirales phage</name>
    <dbReference type="NCBI Taxonomy" id="2100421"/>
    <lineage>
        <taxon>Viruses</taxon>
        <taxon>Duplodnaviria</taxon>
        <taxon>Heunggongvirae</taxon>
        <taxon>Uroviricota</taxon>
        <taxon>Caudoviricetes</taxon>
        <taxon>Peduoviridae</taxon>
        <taxon>Maltschvirus</taxon>
        <taxon>Maltschvirus maltsch</taxon>
    </lineage>
</organism>
<sequence>MAIEKYSCYEFEIKMAVIMRDLATLGYFYQIYDPYYKPCEQTVIEESAEWFETEQEARFAAIGHIDLLENGEG</sequence>
<dbReference type="EMBL" id="LR796557">
    <property type="protein sequence ID" value="CAB4152180.1"/>
    <property type="molecule type" value="Genomic_DNA"/>
</dbReference>
<reference evidence="1" key="1">
    <citation type="submission" date="2020-04" db="EMBL/GenBank/DDBJ databases">
        <authorList>
            <person name="Chiriac C."/>
            <person name="Salcher M."/>
            <person name="Ghai R."/>
            <person name="Kavagutti S V."/>
        </authorList>
    </citation>
    <scope>NUCLEOTIDE SEQUENCE</scope>
</reference>
<proteinExistence type="predicted"/>
<evidence type="ECO:0000313" key="3">
    <source>
        <dbReference type="EMBL" id="CAB5225403.1"/>
    </source>
</evidence>
<name>A0A6J5N4G3_9CAUD</name>
<gene>
    <name evidence="1" type="ORF">UFOVP590_56</name>
    <name evidence="2" type="ORF">UFOVP685_28</name>
    <name evidence="3" type="ORF">UFOVP750_24</name>
</gene>
<protein>
    <submittedName>
        <fullName evidence="1">Uncharacterized protein</fullName>
    </submittedName>
</protein>
<evidence type="ECO:0000313" key="1">
    <source>
        <dbReference type="EMBL" id="CAB4152180.1"/>
    </source>
</evidence>
<dbReference type="EMBL" id="LR798345">
    <property type="protein sequence ID" value="CAB5225403.1"/>
    <property type="molecule type" value="Genomic_DNA"/>
</dbReference>
<accession>A0A6J5N4G3</accession>
<evidence type="ECO:0000313" key="2">
    <source>
        <dbReference type="EMBL" id="CAB4157483.1"/>
    </source>
</evidence>
<dbReference type="EMBL" id="LR796656">
    <property type="protein sequence ID" value="CAB4157483.1"/>
    <property type="molecule type" value="Genomic_DNA"/>
</dbReference>